<gene>
    <name evidence="1" type="ORF">BO78DRAFT_443813</name>
</gene>
<evidence type="ECO:0000313" key="1">
    <source>
        <dbReference type="EMBL" id="PYI11647.1"/>
    </source>
</evidence>
<sequence length="241" mass="27292">MFWLVPSTQKVKFSNTKTHAAELLMDDFSLALNTGEYNERLIRPRVDAILFQLLGSVKKENRTSGHNITSGPGSTFNDDDTSTISAAPCWASETKLSLAPFIEAEHTLTVDFTLRYGQNPAFDTNLVVLRKKTLLYDEGWGVLAAMMVIHRNRMSAREKGDIYGIYTDSYTWIFFHVSDDSKYSSLYLTWSDGQQEIIGHILQIIRQATILAQEVGGFDDILPLLKTQSEESSDGESYDWW</sequence>
<dbReference type="STRING" id="1448318.A0A319EMR1"/>
<dbReference type="Proteomes" id="UP000248423">
    <property type="component" value="Unassembled WGS sequence"/>
</dbReference>
<dbReference type="VEuPathDB" id="FungiDB:BO78DRAFT_443813"/>
<protein>
    <submittedName>
        <fullName evidence="1">Uncharacterized protein</fullName>
    </submittedName>
</protein>
<proteinExistence type="predicted"/>
<keyword evidence="2" id="KW-1185">Reference proteome</keyword>
<evidence type="ECO:0000313" key="2">
    <source>
        <dbReference type="Proteomes" id="UP000248423"/>
    </source>
</evidence>
<organism evidence="1 2">
    <name type="scientific">Aspergillus sclerotiicarbonarius (strain CBS 121057 / IBT 28362)</name>
    <dbReference type="NCBI Taxonomy" id="1448318"/>
    <lineage>
        <taxon>Eukaryota</taxon>
        <taxon>Fungi</taxon>
        <taxon>Dikarya</taxon>
        <taxon>Ascomycota</taxon>
        <taxon>Pezizomycotina</taxon>
        <taxon>Eurotiomycetes</taxon>
        <taxon>Eurotiomycetidae</taxon>
        <taxon>Eurotiales</taxon>
        <taxon>Aspergillaceae</taxon>
        <taxon>Aspergillus</taxon>
        <taxon>Aspergillus subgen. Circumdati</taxon>
    </lineage>
</organism>
<reference evidence="1 2" key="1">
    <citation type="submission" date="2018-02" db="EMBL/GenBank/DDBJ databases">
        <title>The genomes of Aspergillus section Nigri reveals drivers in fungal speciation.</title>
        <authorList>
            <consortium name="DOE Joint Genome Institute"/>
            <person name="Vesth T.C."/>
            <person name="Nybo J."/>
            <person name="Theobald S."/>
            <person name="Brandl J."/>
            <person name="Frisvad J.C."/>
            <person name="Nielsen K.F."/>
            <person name="Lyhne E.K."/>
            <person name="Kogle M.E."/>
            <person name="Kuo A."/>
            <person name="Riley R."/>
            <person name="Clum A."/>
            <person name="Nolan M."/>
            <person name="Lipzen A."/>
            <person name="Salamov A."/>
            <person name="Henrissat B."/>
            <person name="Wiebenga A."/>
            <person name="De vries R.P."/>
            <person name="Grigoriev I.V."/>
            <person name="Mortensen U.H."/>
            <person name="Andersen M.R."/>
            <person name="Baker S.E."/>
        </authorList>
    </citation>
    <scope>NUCLEOTIDE SEQUENCE [LARGE SCALE GENOMIC DNA]</scope>
    <source>
        <strain evidence="1 2">CBS 121057</strain>
    </source>
</reference>
<dbReference type="OrthoDB" id="2103397at2759"/>
<dbReference type="EMBL" id="KZ826317">
    <property type="protein sequence ID" value="PYI11647.1"/>
    <property type="molecule type" value="Genomic_DNA"/>
</dbReference>
<name>A0A319EMR1_ASPSB</name>
<accession>A0A319EMR1</accession>
<dbReference type="AlphaFoldDB" id="A0A319EMR1"/>